<dbReference type="RefSeq" id="WP_138573926.1">
    <property type="nucleotide sequence ID" value="NZ_CP040819.1"/>
</dbReference>
<accession>A0A5B8G1R8</accession>
<evidence type="ECO:0000313" key="3">
    <source>
        <dbReference type="Proteomes" id="UP000305888"/>
    </source>
</evidence>
<feature type="domain" description="Beta-lactamase-related" evidence="1">
    <location>
        <begin position="25"/>
        <end position="383"/>
    </location>
</feature>
<name>A0A5B8G1R8_9RHOB</name>
<dbReference type="EMBL" id="CP040819">
    <property type="protein sequence ID" value="QDL93830.1"/>
    <property type="molecule type" value="Genomic_DNA"/>
</dbReference>
<dbReference type="InterPro" id="IPR012338">
    <property type="entry name" value="Beta-lactam/transpept-like"/>
</dbReference>
<dbReference type="OrthoDB" id="5377981at2"/>
<gene>
    <name evidence="2" type="ORF">FDP22_18260</name>
</gene>
<reference evidence="2 3" key="1">
    <citation type="submission" date="2019-06" db="EMBL/GenBank/DDBJ databases">
        <title>Genome sequence of Rhodobacteraceae bacterium D4M1.</title>
        <authorList>
            <person name="Cao J."/>
        </authorList>
    </citation>
    <scope>NUCLEOTIDE SEQUENCE [LARGE SCALE GENOMIC DNA]</scope>
    <source>
        <strain evidence="2 3">D4M1</strain>
        <plasmid evidence="3">pd4m1a</plasmid>
    </source>
</reference>
<dbReference type="SUPFAM" id="SSF56601">
    <property type="entry name" value="beta-lactamase/transpeptidase-like"/>
    <property type="match status" value="1"/>
</dbReference>
<evidence type="ECO:0000313" key="2">
    <source>
        <dbReference type="EMBL" id="QDL93830.1"/>
    </source>
</evidence>
<dbReference type="AlphaFoldDB" id="A0A5B8G1R8"/>
<keyword evidence="2" id="KW-0614">Plasmid</keyword>
<dbReference type="PANTHER" id="PTHR43283">
    <property type="entry name" value="BETA-LACTAMASE-RELATED"/>
    <property type="match status" value="1"/>
</dbReference>
<protein>
    <submittedName>
        <fullName evidence="2">Beta-lactamase family protein</fullName>
    </submittedName>
</protein>
<keyword evidence="3" id="KW-1185">Reference proteome</keyword>
<evidence type="ECO:0000259" key="1">
    <source>
        <dbReference type="Pfam" id="PF00144"/>
    </source>
</evidence>
<sequence>MTNTRRARRPPAAMAADAPSRTALAALLEDGVASGRLVGAVGHVSRAKGPDITLCAGMADAQSPMRPDTLFRIASMSKPILAATALCLVAEGRIGLDDPVAPWLPELAAPRVLRHPDGPLTDTRPSPRDITLRDLLTLRFGQGAIMAPPGACPMQAALAAAGLAPGPGPVTLSPEAWMAALGALPLRHAPGEAWAYHTGFEVLAVLLARLAGAPLEEVLRRHVLDPLGMEDTGFHVPPGKIDRLCLAWAPGPDGRLDLQDAARGGAHAAPPAFPCELVSCVRDFDRFARMLLDGGAGPRGRVLPEAAVAAMLTDQITPQQKARSPFFPGFWEQGGWGFGIGVGRDGRLGWEGGYGTSFRIHPASGTVSILLTQRMMTSPQDVAAFDRFHDLALPPRA</sequence>
<proteinExistence type="predicted"/>
<organism evidence="2 3">
    <name type="scientific">Paroceanicella profunda</name>
    <dbReference type="NCBI Taxonomy" id="2579971"/>
    <lineage>
        <taxon>Bacteria</taxon>
        <taxon>Pseudomonadati</taxon>
        <taxon>Pseudomonadota</taxon>
        <taxon>Alphaproteobacteria</taxon>
        <taxon>Rhodobacterales</taxon>
        <taxon>Paracoccaceae</taxon>
        <taxon>Paroceanicella</taxon>
    </lineage>
</organism>
<dbReference type="Gene3D" id="3.40.710.10">
    <property type="entry name" value="DD-peptidase/beta-lactamase superfamily"/>
    <property type="match status" value="1"/>
</dbReference>
<dbReference type="Proteomes" id="UP000305888">
    <property type="component" value="Plasmid pD4M1A"/>
</dbReference>
<dbReference type="Pfam" id="PF00144">
    <property type="entry name" value="Beta-lactamase"/>
    <property type="match status" value="1"/>
</dbReference>
<dbReference type="KEGG" id="ppru:FDP22_18260"/>
<geneLocation type="plasmid" evidence="3">
    <name>pd4m1a</name>
</geneLocation>
<dbReference type="InterPro" id="IPR050789">
    <property type="entry name" value="Diverse_Enzym_Activities"/>
</dbReference>
<dbReference type="InterPro" id="IPR001466">
    <property type="entry name" value="Beta-lactam-related"/>
</dbReference>